<dbReference type="GO" id="GO:0005524">
    <property type="term" value="F:ATP binding"/>
    <property type="evidence" value="ECO:0007669"/>
    <property type="project" value="UniProtKB-KW"/>
</dbReference>
<dbReference type="InterPro" id="IPR027417">
    <property type="entry name" value="P-loop_NTPase"/>
</dbReference>
<dbReference type="PANTHER" id="PTHR43394">
    <property type="entry name" value="ATP-DEPENDENT PERMEASE MDL1, MITOCHONDRIAL"/>
    <property type="match status" value="1"/>
</dbReference>
<evidence type="ECO:0000256" key="1">
    <source>
        <dbReference type="ARBA" id="ARBA00004651"/>
    </source>
</evidence>
<evidence type="ECO:0000259" key="6">
    <source>
        <dbReference type="PROSITE" id="PS50929"/>
    </source>
</evidence>
<dbReference type="SUPFAM" id="SSF52540">
    <property type="entry name" value="P-loop containing nucleoside triphosphate hydrolases"/>
    <property type="match status" value="1"/>
</dbReference>
<evidence type="ECO:0000256" key="5">
    <source>
        <dbReference type="SAM" id="Phobius"/>
    </source>
</evidence>
<dbReference type="Gene3D" id="3.40.50.300">
    <property type="entry name" value="P-loop containing nucleotide triphosphate hydrolases"/>
    <property type="match status" value="1"/>
</dbReference>
<comment type="caution">
    <text evidence="7">The sequence shown here is derived from an EMBL/GenBank/DDBJ whole genome shotgun (WGS) entry which is preliminary data.</text>
</comment>
<keyword evidence="8" id="KW-1185">Reference proteome</keyword>
<keyword evidence="4 5" id="KW-0472">Membrane</keyword>
<comment type="subcellular location">
    <subcellularLocation>
        <location evidence="1">Cell membrane</location>
        <topology evidence="1">Multi-pass membrane protein</topology>
    </subcellularLocation>
</comment>
<feature type="transmembrane region" description="Helical" evidence="5">
    <location>
        <begin position="195"/>
        <end position="217"/>
    </location>
</feature>
<feature type="domain" description="ABC transmembrane type-1" evidence="6">
    <location>
        <begin position="59"/>
        <end position="336"/>
    </location>
</feature>
<feature type="non-terminal residue" evidence="7">
    <location>
        <position position="493"/>
    </location>
</feature>
<dbReference type="Pfam" id="PF00005">
    <property type="entry name" value="ABC_tran"/>
    <property type="match status" value="1"/>
</dbReference>
<feature type="transmembrane region" description="Helical" evidence="5">
    <location>
        <begin position="273"/>
        <end position="301"/>
    </location>
</feature>
<dbReference type="Pfam" id="PF00664">
    <property type="entry name" value="ABC_membrane"/>
    <property type="match status" value="1"/>
</dbReference>
<evidence type="ECO:0000313" key="7">
    <source>
        <dbReference type="EMBL" id="MEE6715665.1"/>
    </source>
</evidence>
<protein>
    <submittedName>
        <fullName evidence="7">ABC transporter ATP-binding protein</fullName>
    </submittedName>
</protein>
<keyword evidence="3 5" id="KW-1133">Transmembrane helix</keyword>
<dbReference type="Gene3D" id="1.20.1560.10">
    <property type="entry name" value="ABC transporter type 1, transmembrane domain"/>
    <property type="match status" value="1"/>
</dbReference>
<dbReference type="InterPro" id="IPR003439">
    <property type="entry name" value="ABC_transporter-like_ATP-bd"/>
</dbReference>
<dbReference type="Proteomes" id="UP001330016">
    <property type="component" value="Unassembled WGS sequence"/>
</dbReference>
<feature type="transmembrane region" description="Helical" evidence="5">
    <location>
        <begin position="169"/>
        <end position="189"/>
    </location>
</feature>
<dbReference type="PANTHER" id="PTHR43394:SF1">
    <property type="entry name" value="ATP-BINDING CASSETTE SUB-FAMILY B MEMBER 10, MITOCHONDRIAL"/>
    <property type="match status" value="1"/>
</dbReference>
<dbReference type="InterPro" id="IPR039421">
    <property type="entry name" value="Type_1_exporter"/>
</dbReference>
<dbReference type="SUPFAM" id="SSF90123">
    <property type="entry name" value="ABC transporter transmembrane region"/>
    <property type="match status" value="1"/>
</dbReference>
<keyword evidence="7" id="KW-0067">ATP-binding</keyword>
<name>A0ABU7SZX2_9LACO</name>
<evidence type="ECO:0000256" key="3">
    <source>
        <dbReference type="ARBA" id="ARBA00022989"/>
    </source>
</evidence>
<evidence type="ECO:0000256" key="4">
    <source>
        <dbReference type="ARBA" id="ARBA00023136"/>
    </source>
</evidence>
<proteinExistence type="predicted"/>
<gene>
    <name evidence="7" type="ORF">PS435_07320</name>
</gene>
<keyword evidence="2 5" id="KW-0812">Transmembrane</keyword>
<dbReference type="PROSITE" id="PS50929">
    <property type="entry name" value="ABC_TM1F"/>
    <property type="match status" value="1"/>
</dbReference>
<reference evidence="7 8" key="1">
    <citation type="submission" date="2023-02" db="EMBL/GenBank/DDBJ databases">
        <title>The predominant lactic acid bacteria and yeasts involved in the spontaneous fermentation of millet during the production of the traditional porridge Hausa koko in Ghana.</title>
        <authorList>
            <person name="Atter A."/>
            <person name="Diaz M."/>
        </authorList>
    </citation>
    <scope>NUCLEOTIDE SEQUENCE [LARGE SCALE GENOMIC DNA]</scope>
    <source>
        <strain evidence="7 8">FI11640</strain>
    </source>
</reference>
<organism evidence="7 8">
    <name type="scientific">Schleiferilactobacillus harbinensis</name>
    <dbReference type="NCBI Taxonomy" id="304207"/>
    <lineage>
        <taxon>Bacteria</taxon>
        <taxon>Bacillati</taxon>
        <taxon>Bacillota</taxon>
        <taxon>Bacilli</taxon>
        <taxon>Lactobacillales</taxon>
        <taxon>Lactobacillaceae</taxon>
        <taxon>Schleiferilactobacillus</taxon>
    </lineage>
</organism>
<dbReference type="CDD" id="cd18551">
    <property type="entry name" value="ABC_6TM_LmrA_like"/>
    <property type="match status" value="1"/>
</dbReference>
<dbReference type="InterPro" id="IPR036640">
    <property type="entry name" value="ABC1_TM_sf"/>
</dbReference>
<evidence type="ECO:0000313" key="8">
    <source>
        <dbReference type="Proteomes" id="UP001330016"/>
    </source>
</evidence>
<dbReference type="RefSeq" id="WP_331243662.1">
    <property type="nucleotide sequence ID" value="NZ_JAQSGJ010000017.1"/>
</dbReference>
<keyword evidence="7" id="KW-0547">Nucleotide-binding</keyword>
<sequence length="493" mass="54337">MIRITDNRVMDTSNQDTARKKELPAPGFHMEWHLHRNKKASALKTLTKYNRLSKLQVSIGTIMIILGVLASIAAPLVIRAIIDGYKKGVNVQLVAWAVGLMIASAILIALGNYFFSLAGLTITRLMQNRAYQHLLRKPVAFFDTHSSGQLAGRLVNNLSMIKEYYSGGYPNLINGIVMVAASVLVLFFLNWPLTLGVLLTLPLFGIFLSMIGPRVIAPVEKYQNKLSDYSAMVTESFVNIRMIKANVAENTFDDQAAQYTKDLNRIGKRMAKVMAFVQPVMSTLLLGIIALIFALGGYMIAHGQMTNGTLVSFILFAFQIAGPISNFSSYVQTRKSAEGAAQSLQAQLAISDEEEGNDGKGEVKFKSNDVLQFNDVTMKYDGQHGVKNISLSLDNQKLYALVGPSGSGKSTFMGLIEQFYQPQAGNIQFGGKDIKTLTKQHWRNQLAYVPQVSEIVSGTFRTYLKMGKPDATDEELNQVIAEVGLRDLVARTS</sequence>
<dbReference type="EMBL" id="JAQSGK010000017">
    <property type="protein sequence ID" value="MEE6715665.1"/>
    <property type="molecule type" value="Genomic_DNA"/>
</dbReference>
<feature type="transmembrane region" description="Helical" evidence="5">
    <location>
        <begin position="94"/>
        <end position="120"/>
    </location>
</feature>
<evidence type="ECO:0000256" key="2">
    <source>
        <dbReference type="ARBA" id="ARBA00022692"/>
    </source>
</evidence>
<feature type="transmembrane region" description="Helical" evidence="5">
    <location>
        <begin position="57"/>
        <end position="82"/>
    </location>
</feature>
<feature type="transmembrane region" description="Helical" evidence="5">
    <location>
        <begin position="307"/>
        <end position="327"/>
    </location>
</feature>
<accession>A0ABU7SZX2</accession>
<dbReference type="InterPro" id="IPR011527">
    <property type="entry name" value="ABC1_TM_dom"/>
</dbReference>